<evidence type="ECO:0000313" key="8">
    <source>
        <dbReference type="Proteomes" id="UP000284842"/>
    </source>
</evidence>
<dbReference type="GO" id="GO:0031267">
    <property type="term" value="F:small GTPase binding"/>
    <property type="evidence" value="ECO:0007669"/>
    <property type="project" value="TreeGrafter"/>
</dbReference>
<dbReference type="OrthoDB" id="5569911at2759"/>
<feature type="region of interest" description="Disordered" evidence="5">
    <location>
        <begin position="746"/>
        <end position="774"/>
    </location>
</feature>
<feature type="compositionally biased region" description="Low complexity" evidence="5">
    <location>
        <begin position="53"/>
        <end position="62"/>
    </location>
</feature>
<evidence type="ECO:0000256" key="5">
    <source>
        <dbReference type="SAM" id="MobiDB-lite"/>
    </source>
</evidence>
<dbReference type="InParanoid" id="A0A409YHZ9"/>
<evidence type="ECO:0000256" key="2">
    <source>
        <dbReference type="ARBA" id="ARBA00023034"/>
    </source>
</evidence>
<gene>
    <name evidence="7" type="ORF">CVT24_002130</name>
</gene>
<dbReference type="InterPro" id="IPR029191">
    <property type="entry name" value="Uds1"/>
</dbReference>
<feature type="compositionally biased region" description="Low complexity" evidence="5">
    <location>
        <begin position="660"/>
        <end position="673"/>
    </location>
</feature>
<feature type="compositionally biased region" description="Low complexity" evidence="5">
    <location>
        <begin position="9"/>
        <end position="32"/>
    </location>
</feature>
<name>A0A409YHZ9_9AGAR</name>
<dbReference type="AlphaFoldDB" id="A0A409YHZ9"/>
<evidence type="ECO:0000259" key="6">
    <source>
        <dbReference type="Pfam" id="PF15456"/>
    </source>
</evidence>
<reference evidence="7 8" key="1">
    <citation type="journal article" date="2018" name="Evol. Lett.">
        <title>Horizontal gene cluster transfer increased hallucinogenic mushroom diversity.</title>
        <authorList>
            <person name="Reynolds H.T."/>
            <person name="Vijayakumar V."/>
            <person name="Gluck-Thaler E."/>
            <person name="Korotkin H.B."/>
            <person name="Matheny P.B."/>
            <person name="Slot J.C."/>
        </authorList>
    </citation>
    <scope>NUCLEOTIDE SEQUENCE [LARGE SCALE GENOMIC DNA]</scope>
    <source>
        <strain evidence="7 8">2629</strain>
    </source>
</reference>
<evidence type="ECO:0000256" key="3">
    <source>
        <dbReference type="ARBA" id="ARBA00023054"/>
    </source>
</evidence>
<feature type="coiled-coil region" evidence="4">
    <location>
        <begin position="246"/>
        <end position="273"/>
    </location>
</feature>
<protein>
    <recommendedName>
        <fullName evidence="6">Up-regulated during septation protein 1 domain-containing protein</fullName>
    </recommendedName>
</protein>
<dbReference type="GO" id="GO:0005794">
    <property type="term" value="C:Golgi apparatus"/>
    <property type="evidence" value="ECO:0007669"/>
    <property type="project" value="UniProtKB-SubCell"/>
</dbReference>
<proteinExistence type="predicted"/>
<dbReference type="GO" id="GO:0006888">
    <property type="term" value="P:endoplasmic reticulum to Golgi vesicle-mediated transport"/>
    <property type="evidence" value="ECO:0007669"/>
    <property type="project" value="TreeGrafter"/>
</dbReference>
<feature type="coiled-coil region" evidence="4">
    <location>
        <begin position="365"/>
        <end position="392"/>
    </location>
</feature>
<evidence type="ECO:0000256" key="1">
    <source>
        <dbReference type="ARBA" id="ARBA00004555"/>
    </source>
</evidence>
<feature type="compositionally biased region" description="Low complexity" evidence="5">
    <location>
        <begin position="751"/>
        <end position="774"/>
    </location>
</feature>
<dbReference type="Proteomes" id="UP000284842">
    <property type="component" value="Unassembled WGS sequence"/>
</dbReference>
<dbReference type="PANTHER" id="PTHR18921">
    <property type="entry name" value="MYOSIN HEAVY CHAIN - RELATED"/>
    <property type="match status" value="1"/>
</dbReference>
<keyword evidence="3 4" id="KW-0175">Coiled coil</keyword>
<feature type="region of interest" description="Disordered" evidence="5">
    <location>
        <begin position="1"/>
        <end position="167"/>
    </location>
</feature>
<keyword evidence="8" id="KW-1185">Reference proteome</keyword>
<comment type="subcellular location">
    <subcellularLocation>
        <location evidence="1">Golgi apparatus</location>
    </subcellularLocation>
</comment>
<feature type="coiled-coil region" evidence="4">
    <location>
        <begin position="418"/>
        <end position="561"/>
    </location>
</feature>
<feature type="domain" description="Up-regulated during septation protein 1" evidence="6">
    <location>
        <begin position="176"/>
        <end position="291"/>
    </location>
</feature>
<feature type="compositionally biased region" description="Basic and acidic residues" evidence="5">
    <location>
        <begin position="646"/>
        <end position="659"/>
    </location>
</feature>
<feature type="coiled-coil region" evidence="4">
    <location>
        <begin position="842"/>
        <end position="1000"/>
    </location>
</feature>
<feature type="compositionally biased region" description="Polar residues" evidence="5">
    <location>
        <begin position="94"/>
        <end position="133"/>
    </location>
</feature>
<accession>A0A409YHZ9</accession>
<feature type="compositionally biased region" description="Low complexity" evidence="5">
    <location>
        <begin position="72"/>
        <end position="93"/>
    </location>
</feature>
<sequence>MNGVRRLLAAATSPTTTNTSSSSSPPSSATPSEQNITPSFLPKTGPNWPPHSQPSSPIQPLSAPLPPPSSSPSPFSSTQALFFKKSTDSFSSTPYASLSRSTSSRANNTPNSAPIPSPARSQTMPNTPSQAGPSTPPRSLPNSTANRYSARKSVNPDNVPWKRTSGPLNTRDELIMSLMASEAVIDSRDFEILSTEEVEDLKKEHQVLSSRLGAMTRKLATETKIRDAAVSLSKVNSTQVGNKKVSKQTSEQLEAANKRVETAQRELWKVSERYNDVHRKLMEHRAGVLSLSVRNLEKKVVGPGTPVLGAQDDSGYDSLSNRSTLLSPASSTMSGVSSSSKARFDGAHLFAGHADTIVPKTKLSADAAAAEISSLEEKLRKAKDALGDAGKKQAEMARELTLLRLEKQEVETTMGLDLQAAEETIAALEKEVPRLESMDRELKAIMKEKLDWEKKRRSLENRAKEAEELRERIAKDGEAAGGAERMLQDLRSRMTREAEEMKRESQEKEQEIQRLKDTLEEERAAWEEERRNLEDEKIDDLARLQEEIDRQREQEVRQSSKKVEAELEAGLSAIQKLIEKHSIVIFSRDSSLTGLLKAIGTHIDSVHKKLDSHSRAEKEWDSVRRRLEADVRAGLDKREELAKELEEARRERDSARRETLTLTLEQQQRQSRTMGTPRMGPSHLRTTSSASSYANLSPIEVSPLEDKESELEKWTDILQPIWAILPSPEARAARIAVNNGNQRAYSRASASGNSVSPTNGNGSSNSTQNTTTSLSDMDVRSLKVLYDKGSSADGIGLPKPQNGPFNIEAFAQRVQALIADDRALIERLIRFAQAHDLLKQNAERAQKLAQEGTNALETYQKQVRLLEERNVGMANRLSIQQEELSLLHSTIERMTAERRDLEERAAEQAEQCAQLTEANNTLSARTLTLAEEAAHAPEYMRKQMEVQLSEAKKQLDETRKRLDMAQDEIDGMRNMEQSQRIALLDELNTMQTENANLRAQLRALKK</sequence>
<organism evidence="7 8">
    <name type="scientific">Panaeolus cyanescens</name>
    <dbReference type="NCBI Taxonomy" id="181874"/>
    <lineage>
        <taxon>Eukaryota</taxon>
        <taxon>Fungi</taxon>
        <taxon>Dikarya</taxon>
        <taxon>Basidiomycota</taxon>
        <taxon>Agaricomycotina</taxon>
        <taxon>Agaricomycetes</taxon>
        <taxon>Agaricomycetidae</taxon>
        <taxon>Agaricales</taxon>
        <taxon>Agaricineae</taxon>
        <taxon>Galeropsidaceae</taxon>
        <taxon>Panaeolus</taxon>
    </lineage>
</organism>
<comment type="caution">
    <text evidence="7">The sequence shown here is derived from an EMBL/GenBank/DDBJ whole genome shotgun (WGS) entry which is preliminary data.</text>
</comment>
<dbReference type="Pfam" id="PF15456">
    <property type="entry name" value="Uds1"/>
    <property type="match status" value="1"/>
</dbReference>
<dbReference type="STRING" id="181874.A0A409YHZ9"/>
<dbReference type="EMBL" id="NHTK01001156">
    <property type="protein sequence ID" value="PPR02647.1"/>
    <property type="molecule type" value="Genomic_DNA"/>
</dbReference>
<evidence type="ECO:0000313" key="7">
    <source>
        <dbReference type="EMBL" id="PPR02647.1"/>
    </source>
</evidence>
<dbReference type="GO" id="GO:0007030">
    <property type="term" value="P:Golgi organization"/>
    <property type="evidence" value="ECO:0007669"/>
    <property type="project" value="TreeGrafter"/>
</dbReference>
<keyword evidence="2" id="KW-0333">Golgi apparatus</keyword>
<feature type="region of interest" description="Disordered" evidence="5">
    <location>
        <begin position="646"/>
        <end position="690"/>
    </location>
</feature>
<dbReference type="PANTHER" id="PTHR18921:SF2">
    <property type="entry name" value="THYROID RECEPTOR-INTERACTING PROTEIN 11"/>
    <property type="match status" value="1"/>
</dbReference>
<evidence type="ECO:0000256" key="4">
    <source>
        <dbReference type="SAM" id="Coils"/>
    </source>
</evidence>